<dbReference type="GO" id="GO:0016987">
    <property type="term" value="F:sigma factor activity"/>
    <property type="evidence" value="ECO:0007669"/>
    <property type="project" value="UniProtKB-KW"/>
</dbReference>
<dbReference type="PANTHER" id="PTHR43133:SF8">
    <property type="entry name" value="RNA POLYMERASE SIGMA FACTOR HI_1459-RELATED"/>
    <property type="match status" value="1"/>
</dbReference>
<evidence type="ECO:0000259" key="6">
    <source>
        <dbReference type="Pfam" id="PF04542"/>
    </source>
</evidence>
<dbReference type="EMBL" id="SZZH01000009">
    <property type="protein sequence ID" value="TKV55982.1"/>
    <property type="molecule type" value="Genomic_DNA"/>
</dbReference>
<dbReference type="InterPro" id="IPR013249">
    <property type="entry name" value="RNA_pol_sigma70_r4_t2"/>
</dbReference>
<evidence type="ECO:0000256" key="1">
    <source>
        <dbReference type="ARBA" id="ARBA00010641"/>
    </source>
</evidence>
<protein>
    <submittedName>
        <fullName evidence="8">RNA polymerase sigma factor</fullName>
    </submittedName>
</protein>
<evidence type="ECO:0000313" key="8">
    <source>
        <dbReference type="EMBL" id="TKV55982.1"/>
    </source>
</evidence>
<feature type="domain" description="RNA polymerase sigma factor 70 region 4 type 2" evidence="7">
    <location>
        <begin position="125"/>
        <end position="176"/>
    </location>
</feature>
<proteinExistence type="inferred from homology"/>
<dbReference type="RefSeq" id="WP_137451875.1">
    <property type="nucleotide sequence ID" value="NZ_SZZH01000009.1"/>
</dbReference>
<dbReference type="CDD" id="cd06171">
    <property type="entry name" value="Sigma70_r4"/>
    <property type="match status" value="1"/>
</dbReference>
<gene>
    <name evidence="8" type="ORF">FDO65_21825</name>
</gene>
<keyword evidence="3" id="KW-0731">Sigma factor</keyword>
<dbReference type="Pfam" id="PF04542">
    <property type="entry name" value="Sigma70_r2"/>
    <property type="match status" value="1"/>
</dbReference>
<dbReference type="SUPFAM" id="SSF88946">
    <property type="entry name" value="Sigma2 domain of RNA polymerase sigma factors"/>
    <property type="match status" value="1"/>
</dbReference>
<dbReference type="GO" id="GO:0006352">
    <property type="term" value="P:DNA-templated transcription initiation"/>
    <property type="evidence" value="ECO:0007669"/>
    <property type="project" value="InterPro"/>
</dbReference>
<dbReference type="GO" id="GO:0003677">
    <property type="term" value="F:DNA binding"/>
    <property type="evidence" value="ECO:0007669"/>
    <property type="project" value="UniProtKB-KW"/>
</dbReference>
<accession>A0A4U6Q619</accession>
<dbReference type="InterPro" id="IPR013324">
    <property type="entry name" value="RNA_pol_sigma_r3/r4-like"/>
</dbReference>
<dbReference type="OrthoDB" id="5244716at2"/>
<evidence type="ECO:0000313" key="9">
    <source>
        <dbReference type="Proteomes" id="UP000306985"/>
    </source>
</evidence>
<evidence type="ECO:0000256" key="4">
    <source>
        <dbReference type="ARBA" id="ARBA00023125"/>
    </source>
</evidence>
<dbReference type="InterPro" id="IPR014284">
    <property type="entry name" value="RNA_pol_sigma-70_dom"/>
</dbReference>
<evidence type="ECO:0000256" key="3">
    <source>
        <dbReference type="ARBA" id="ARBA00023082"/>
    </source>
</evidence>
<evidence type="ECO:0000256" key="2">
    <source>
        <dbReference type="ARBA" id="ARBA00023015"/>
    </source>
</evidence>
<reference evidence="8 9" key="1">
    <citation type="submission" date="2019-05" db="EMBL/GenBank/DDBJ databases">
        <title>Nakamurella sp. N5BH11, whole genome shotgun sequence.</title>
        <authorList>
            <person name="Tuo L."/>
        </authorList>
    </citation>
    <scope>NUCLEOTIDE SEQUENCE [LARGE SCALE GENOMIC DNA]</scope>
    <source>
        <strain evidence="8 9">N5BH11</strain>
    </source>
</reference>
<dbReference type="Gene3D" id="1.10.1740.10">
    <property type="match status" value="1"/>
</dbReference>
<dbReference type="SUPFAM" id="SSF88659">
    <property type="entry name" value="Sigma3 and sigma4 domains of RNA polymerase sigma factors"/>
    <property type="match status" value="1"/>
</dbReference>
<dbReference type="AlphaFoldDB" id="A0A4U6Q619"/>
<keyword evidence="2" id="KW-0805">Transcription regulation</keyword>
<dbReference type="Proteomes" id="UP000306985">
    <property type="component" value="Unassembled WGS sequence"/>
</dbReference>
<dbReference type="InterPro" id="IPR013325">
    <property type="entry name" value="RNA_pol_sigma_r2"/>
</dbReference>
<comment type="caution">
    <text evidence="8">The sequence shown here is derived from an EMBL/GenBank/DDBJ whole genome shotgun (WGS) entry which is preliminary data.</text>
</comment>
<organism evidence="8 9">
    <name type="scientific">Nakamurella flava</name>
    <dbReference type="NCBI Taxonomy" id="2576308"/>
    <lineage>
        <taxon>Bacteria</taxon>
        <taxon>Bacillati</taxon>
        <taxon>Actinomycetota</taxon>
        <taxon>Actinomycetes</taxon>
        <taxon>Nakamurellales</taxon>
        <taxon>Nakamurellaceae</taxon>
        <taxon>Nakamurella</taxon>
    </lineage>
</organism>
<dbReference type="NCBIfam" id="TIGR02937">
    <property type="entry name" value="sigma70-ECF"/>
    <property type="match status" value="1"/>
</dbReference>
<dbReference type="InterPro" id="IPR039425">
    <property type="entry name" value="RNA_pol_sigma-70-like"/>
</dbReference>
<evidence type="ECO:0000256" key="5">
    <source>
        <dbReference type="ARBA" id="ARBA00023163"/>
    </source>
</evidence>
<keyword evidence="4" id="KW-0238">DNA-binding</keyword>
<keyword evidence="5" id="KW-0804">Transcription</keyword>
<dbReference type="PANTHER" id="PTHR43133">
    <property type="entry name" value="RNA POLYMERASE ECF-TYPE SIGMA FACTO"/>
    <property type="match status" value="1"/>
</dbReference>
<dbReference type="Gene3D" id="1.10.10.10">
    <property type="entry name" value="Winged helix-like DNA-binding domain superfamily/Winged helix DNA-binding domain"/>
    <property type="match status" value="1"/>
</dbReference>
<keyword evidence="9" id="KW-1185">Reference proteome</keyword>
<dbReference type="InterPro" id="IPR007627">
    <property type="entry name" value="RNA_pol_sigma70_r2"/>
</dbReference>
<dbReference type="Pfam" id="PF08281">
    <property type="entry name" value="Sigma70_r4_2"/>
    <property type="match status" value="1"/>
</dbReference>
<dbReference type="InterPro" id="IPR036388">
    <property type="entry name" value="WH-like_DNA-bd_sf"/>
</dbReference>
<sequence>MAPEPDDDYLVRRAQDGYVDAYEELVRRHAAMAYRVALRLLDDHHDAEDVAQEALTTGWQRLAGFRGQSSFSTWMYRIVTRTALNRMRSGHPADSLDLLAAADHPVDPVAIDPARTAERRATSGALTEAIGALPPAQRIVVVLHHLEGLSYEEVARIVGSTEPAVRGHLYRARRTLAVVLSSWGGERS</sequence>
<feature type="domain" description="RNA polymerase sigma-70 region 2" evidence="6">
    <location>
        <begin position="25"/>
        <end position="89"/>
    </location>
</feature>
<evidence type="ECO:0000259" key="7">
    <source>
        <dbReference type="Pfam" id="PF08281"/>
    </source>
</evidence>
<name>A0A4U6Q619_9ACTN</name>
<comment type="similarity">
    <text evidence="1">Belongs to the sigma-70 factor family. ECF subfamily.</text>
</comment>